<dbReference type="Proteomes" id="UP000236434">
    <property type="component" value="Unassembled WGS sequence"/>
</dbReference>
<dbReference type="GO" id="GO:0055085">
    <property type="term" value="P:transmembrane transport"/>
    <property type="evidence" value="ECO:0007669"/>
    <property type="project" value="InterPro"/>
</dbReference>
<gene>
    <name evidence="9" type="ORF">X929_03470</name>
</gene>
<keyword evidence="4 7" id="KW-0812">Transmembrane</keyword>
<evidence type="ECO:0000313" key="9">
    <source>
        <dbReference type="EMBL" id="PNR97274.1"/>
    </source>
</evidence>
<evidence type="ECO:0000256" key="1">
    <source>
        <dbReference type="ARBA" id="ARBA00004651"/>
    </source>
</evidence>
<keyword evidence="2 7" id="KW-0813">Transport</keyword>
<keyword evidence="5 7" id="KW-1133">Transmembrane helix</keyword>
<dbReference type="EMBL" id="AZRL01000006">
    <property type="protein sequence ID" value="PNR97274.1"/>
    <property type="molecule type" value="Genomic_DNA"/>
</dbReference>
<keyword evidence="3" id="KW-1003">Cell membrane</keyword>
<evidence type="ECO:0000256" key="2">
    <source>
        <dbReference type="ARBA" id="ARBA00022448"/>
    </source>
</evidence>
<comment type="similarity">
    <text evidence="7">Belongs to the binding-protein-dependent transport system permease family.</text>
</comment>
<keyword evidence="6 7" id="KW-0472">Membrane</keyword>
<evidence type="ECO:0000256" key="4">
    <source>
        <dbReference type="ARBA" id="ARBA00022692"/>
    </source>
</evidence>
<sequence length="291" mass="33157">MKTPLRAIIGFIGPSIILLLIFMLIPIVVSLVISFTDFDVYAIYDWGRASFIGFENYVNLMQDPLFWRALLNTLYALVVAMPLTVVLALSFATLINREATYFKNFFKVSFYLPSITNTVAIAIVWAWMLNPDYGLINWFLGLFGIQGPNWLGDPIWAMPSVIMLVVWKAVGYNIILFTAGLQNIPDYLYEAAELDGASRFQQFLHVTIPSLRPTIFFVTVMTVIGYLQLFEEPYMLTAGGPLNSTLSIVLYLYRQGFRFFKLGYASSIAFMLFLMIFALTYMQMSARRSEV</sequence>
<feature type="transmembrane region" description="Helical" evidence="7">
    <location>
        <begin position="74"/>
        <end position="96"/>
    </location>
</feature>
<evidence type="ECO:0000259" key="8">
    <source>
        <dbReference type="PROSITE" id="PS50928"/>
    </source>
</evidence>
<feature type="domain" description="ABC transmembrane type-1" evidence="8">
    <location>
        <begin position="70"/>
        <end position="283"/>
    </location>
</feature>
<evidence type="ECO:0000256" key="5">
    <source>
        <dbReference type="ARBA" id="ARBA00022989"/>
    </source>
</evidence>
<dbReference type="OrthoDB" id="9777304at2"/>
<protein>
    <submittedName>
        <fullName evidence="9">Sugar ABC transporter permease</fullName>
    </submittedName>
</protein>
<evidence type="ECO:0000256" key="6">
    <source>
        <dbReference type="ARBA" id="ARBA00023136"/>
    </source>
</evidence>
<dbReference type="PANTHER" id="PTHR30193">
    <property type="entry name" value="ABC TRANSPORTER PERMEASE PROTEIN"/>
    <property type="match status" value="1"/>
</dbReference>
<dbReference type="GO" id="GO:0005886">
    <property type="term" value="C:plasma membrane"/>
    <property type="evidence" value="ECO:0007669"/>
    <property type="project" value="UniProtKB-SubCell"/>
</dbReference>
<dbReference type="SUPFAM" id="SSF161098">
    <property type="entry name" value="MetI-like"/>
    <property type="match status" value="1"/>
</dbReference>
<dbReference type="InterPro" id="IPR035906">
    <property type="entry name" value="MetI-like_sf"/>
</dbReference>
<feature type="transmembrane region" description="Helical" evidence="7">
    <location>
        <begin position="108"/>
        <end position="129"/>
    </location>
</feature>
<feature type="transmembrane region" description="Helical" evidence="7">
    <location>
        <begin position="164"/>
        <end position="184"/>
    </location>
</feature>
<proteinExistence type="inferred from homology"/>
<dbReference type="Gene3D" id="1.10.3720.10">
    <property type="entry name" value="MetI-like"/>
    <property type="match status" value="1"/>
</dbReference>
<dbReference type="AlphaFoldDB" id="A0A2K1P3A4"/>
<feature type="transmembrane region" description="Helical" evidence="7">
    <location>
        <begin position="234"/>
        <end position="253"/>
    </location>
</feature>
<dbReference type="SUPFAM" id="SSF160964">
    <property type="entry name" value="MalF N-terminal region-like"/>
    <property type="match status" value="1"/>
</dbReference>
<evidence type="ECO:0000313" key="10">
    <source>
        <dbReference type="Proteomes" id="UP000236434"/>
    </source>
</evidence>
<reference evidence="9 10" key="1">
    <citation type="submission" date="2013-12" db="EMBL/GenBank/DDBJ databases">
        <title>Comparative genomics of Petrotoga isolates.</title>
        <authorList>
            <person name="Nesbo C.L."/>
            <person name="Charchuk R."/>
            <person name="Chow K."/>
        </authorList>
    </citation>
    <scope>NUCLEOTIDE SEQUENCE [LARGE SCALE GENOMIC DNA]</scope>
    <source>
        <strain evidence="9 10">DSM 13574</strain>
    </source>
</reference>
<comment type="subcellular location">
    <subcellularLocation>
        <location evidence="1 7">Cell membrane</location>
        <topology evidence="1 7">Multi-pass membrane protein</topology>
    </subcellularLocation>
</comment>
<dbReference type="PROSITE" id="PS50928">
    <property type="entry name" value="ABC_TM1"/>
    <property type="match status" value="1"/>
</dbReference>
<name>A0A2K1P3A4_9BACT</name>
<feature type="transmembrane region" description="Helical" evidence="7">
    <location>
        <begin position="259"/>
        <end position="282"/>
    </location>
</feature>
<dbReference type="PANTHER" id="PTHR30193:SF37">
    <property type="entry name" value="INNER MEMBRANE ABC TRANSPORTER PERMEASE PROTEIN YCJO"/>
    <property type="match status" value="1"/>
</dbReference>
<dbReference type="InterPro" id="IPR051393">
    <property type="entry name" value="ABC_transporter_permease"/>
</dbReference>
<evidence type="ECO:0000256" key="3">
    <source>
        <dbReference type="ARBA" id="ARBA00022475"/>
    </source>
</evidence>
<dbReference type="RefSeq" id="WP_103066643.1">
    <property type="nucleotide sequence ID" value="NZ_AZRL01000006.1"/>
</dbReference>
<dbReference type="Pfam" id="PF00528">
    <property type="entry name" value="BPD_transp_1"/>
    <property type="match status" value="1"/>
</dbReference>
<evidence type="ECO:0000256" key="7">
    <source>
        <dbReference type="RuleBase" id="RU363032"/>
    </source>
</evidence>
<organism evidence="9 10">
    <name type="scientific">Petrotoga olearia DSM 13574</name>
    <dbReference type="NCBI Taxonomy" id="1122955"/>
    <lineage>
        <taxon>Bacteria</taxon>
        <taxon>Thermotogati</taxon>
        <taxon>Thermotogota</taxon>
        <taxon>Thermotogae</taxon>
        <taxon>Petrotogales</taxon>
        <taxon>Petrotogaceae</taxon>
        <taxon>Petrotoga</taxon>
    </lineage>
</organism>
<dbReference type="InterPro" id="IPR000515">
    <property type="entry name" value="MetI-like"/>
</dbReference>
<feature type="transmembrane region" description="Helical" evidence="7">
    <location>
        <begin position="7"/>
        <end position="33"/>
    </location>
</feature>
<dbReference type="CDD" id="cd06261">
    <property type="entry name" value="TM_PBP2"/>
    <property type="match status" value="1"/>
</dbReference>
<feature type="transmembrane region" description="Helical" evidence="7">
    <location>
        <begin position="204"/>
        <end position="227"/>
    </location>
</feature>
<comment type="caution">
    <text evidence="9">The sequence shown here is derived from an EMBL/GenBank/DDBJ whole genome shotgun (WGS) entry which is preliminary data.</text>
</comment>
<accession>A0A2K1P3A4</accession>